<evidence type="ECO:0000313" key="1">
    <source>
        <dbReference type="EMBL" id="JAB68916.1"/>
    </source>
</evidence>
<dbReference type="EMBL" id="GANP01015552">
    <property type="protein sequence ID" value="JAB68916.1"/>
    <property type="molecule type" value="mRNA"/>
</dbReference>
<accession>V5IBF0</accession>
<evidence type="ECO:0008006" key="2">
    <source>
        <dbReference type="Google" id="ProtNLM"/>
    </source>
</evidence>
<reference evidence="1" key="1">
    <citation type="journal article" date="2015" name="Sci. Rep.">
        <title>Tissue- and time-dependent transcription in Ixodes ricinus salivary glands and midguts when blood feeding on the vertebrate host.</title>
        <authorList>
            <person name="Kotsyfakis M."/>
            <person name="Schwarz A."/>
            <person name="Erhart J."/>
            <person name="Ribeiro J.M."/>
        </authorList>
    </citation>
    <scope>NUCLEOTIDE SEQUENCE</scope>
    <source>
        <tissue evidence="1">Salivary gland and midgut</tissue>
    </source>
</reference>
<organism evidence="1">
    <name type="scientific">Ixodes ricinus</name>
    <name type="common">Common tick</name>
    <name type="synonym">Acarus ricinus</name>
    <dbReference type="NCBI Taxonomy" id="34613"/>
    <lineage>
        <taxon>Eukaryota</taxon>
        <taxon>Metazoa</taxon>
        <taxon>Ecdysozoa</taxon>
        <taxon>Arthropoda</taxon>
        <taxon>Chelicerata</taxon>
        <taxon>Arachnida</taxon>
        <taxon>Acari</taxon>
        <taxon>Parasitiformes</taxon>
        <taxon>Ixodida</taxon>
        <taxon>Ixodoidea</taxon>
        <taxon>Ixodidae</taxon>
        <taxon>Ixodinae</taxon>
        <taxon>Ixodes</taxon>
    </lineage>
</organism>
<proteinExistence type="evidence at transcript level"/>
<name>V5IBF0_IXORI</name>
<protein>
    <recommendedName>
        <fullName evidence="2">MULE transposase domain-containing protein</fullName>
    </recommendedName>
</protein>
<dbReference type="AlphaFoldDB" id="V5IBF0"/>
<sequence length="161" mass="18095">MRMLPALAFLPISDIPEAFQDLVEVFPSEAAHVADYFEDVYIGRPRRNSMSTAIFPPTVWSMRESTMAEMPTTNNNIEAWHRGLQSNVGCSSPNIWAFLGCVKRKQSLTEMKLAQAEGGTTSSRVSKKHADCNKRLQIVVSRYDSRNRLETLKAAARNIAF</sequence>